<feature type="binding site" evidence="10">
    <location>
        <position position="170"/>
    </location>
    <ligand>
        <name>Zn(2+)</name>
        <dbReference type="ChEBI" id="CHEBI:29105"/>
        <label>1</label>
    </ligand>
</feature>
<accession>A0A1S3H5Y6</accession>
<dbReference type="CDD" id="cd05646">
    <property type="entry name" value="M20_AcylaseI_like"/>
    <property type="match status" value="1"/>
</dbReference>
<dbReference type="OrthoDB" id="3064516at2759"/>
<dbReference type="GeneID" id="106151703"/>
<dbReference type="FunCoup" id="A0A1S3H5Y6">
    <property type="interactions" value="303"/>
</dbReference>
<evidence type="ECO:0000313" key="13">
    <source>
        <dbReference type="RefSeq" id="XP_013380539.1"/>
    </source>
</evidence>
<dbReference type="Proteomes" id="UP000085678">
    <property type="component" value="Unplaced"/>
</dbReference>
<feature type="binding site" evidence="10">
    <location>
        <position position="368"/>
    </location>
    <ligand>
        <name>Zn(2+)</name>
        <dbReference type="ChEBI" id="CHEBI:29105"/>
        <label>2</label>
    </ligand>
</feature>
<dbReference type="FunFam" id="1.10.150.900:FF:000001">
    <property type="entry name" value="Aminoacylase-1, putative"/>
    <property type="match status" value="1"/>
</dbReference>
<dbReference type="SUPFAM" id="SSF55031">
    <property type="entry name" value="Bacterial exopeptidase dimerisation domain"/>
    <property type="match status" value="1"/>
</dbReference>
<dbReference type="RefSeq" id="XP_013380539.1">
    <property type="nucleotide sequence ID" value="XM_013525085.1"/>
</dbReference>
<name>A0A1S3H5Y6_LINAN</name>
<comment type="subcellular location">
    <subcellularLocation>
        <location evidence="1">Cytoplasm</location>
    </subcellularLocation>
</comment>
<proteinExistence type="inferred from homology"/>
<evidence type="ECO:0000256" key="2">
    <source>
        <dbReference type="ARBA" id="ARBA00006247"/>
    </source>
</evidence>
<evidence type="ECO:0000256" key="3">
    <source>
        <dbReference type="ARBA" id="ARBA00011913"/>
    </source>
</evidence>
<evidence type="ECO:0000259" key="11">
    <source>
        <dbReference type="Pfam" id="PF07687"/>
    </source>
</evidence>
<dbReference type="Gene3D" id="3.40.630.10">
    <property type="entry name" value="Zn peptidases"/>
    <property type="match status" value="1"/>
</dbReference>
<dbReference type="Gene3D" id="3.30.70.360">
    <property type="match status" value="1"/>
</dbReference>
<feature type="binding site" evidence="10">
    <location>
        <position position="75"/>
    </location>
    <ligand>
        <name>Zn(2+)</name>
        <dbReference type="ChEBI" id="CHEBI:29105"/>
        <label>1</label>
    </ligand>
</feature>
<evidence type="ECO:0000256" key="8">
    <source>
        <dbReference type="ARBA" id="ARBA00029656"/>
    </source>
</evidence>
<dbReference type="Pfam" id="PF07687">
    <property type="entry name" value="M20_dimer"/>
    <property type="match status" value="1"/>
</dbReference>
<dbReference type="OMA" id="CFAVTDC"/>
<reference evidence="13" key="1">
    <citation type="submission" date="2025-08" db="UniProtKB">
        <authorList>
            <consortium name="RefSeq"/>
        </authorList>
    </citation>
    <scope>IDENTIFICATION</scope>
    <source>
        <tissue evidence="13">Gonads</tissue>
    </source>
</reference>
<keyword evidence="12" id="KW-1185">Reference proteome</keyword>
<keyword evidence="7 10" id="KW-0862">Zinc</keyword>
<keyword evidence="4" id="KW-0963">Cytoplasm</keyword>
<evidence type="ECO:0000256" key="1">
    <source>
        <dbReference type="ARBA" id="ARBA00004496"/>
    </source>
</evidence>
<dbReference type="NCBIfam" id="TIGR01880">
    <property type="entry name" value="Ac-peptdase-euk"/>
    <property type="match status" value="1"/>
</dbReference>
<keyword evidence="6" id="KW-0378">Hydrolase</keyword>
<keyword evidence="5 10" id="KW-0479">Metal-binding</keyword>
<gene>
    <name evidence="13" type="primary">LOC106151703</name>
</gene>
<dbReference type="InterPro" id="IPR011650">
    <property type="entry name" value="Peptidase_M20_dimer"/>
</dbReference>
<dbReference type="Pfam" id="PF01546">
    <property type="entry name" value="Peptidase_M20"/>
    <property type="match status" value="1"/>
</dbReference>
<evidence type="ECO:0000313" key="12">
    <source>
        <dbReference type="Proteomes" id="UP000085678"/>
    </source>
</evidence>
<dbReference type="InParanoid" id="A0A1S3H5Y6"/>
<evidence type="ECO:0000256" key="4">
    <source>
        <dbReference type="ARBA" id="ARBA00022490"/>
    </source>
</evidence>
<dbReference type="GO" id="GO:0004046">
    <property type="term" value="F:aminoacylase activity"/>
    <property type="evidence" value="ECO:0007669"/>
    <property type="project" value="UniProtKB-EC"/>
</dbReference>
<dbReference type="InterPro" id="IPR001261">
    <property type="entry name" value="ArgE/DapE_CS"/>
</dbReference>
<dbReference type="STRING" id="7574.A0A1S3H5Y6"/>
<protein>
    <recommendedName>
        <fullName evidence="3">N-acyl-aliphatic-L-amino acid amidohydrolase</fullName>
        <ecNumber evidence="3">3.5.1.14</ecNumber>
    </recommendedName>
    <alternativeName>
        <fullName evidence="8">N-acyl-L-amino-acid amidohydrolase</fullName>
    </alternativeName>
</protein>
<dbReference type="SUPFAM" id="SSF53187">
    <property type="entry name" value="Zn-dependent exopeptidases"/>
    <property type="match status" value="1"/>
</dbReference>
<comment type="similarity">
    <text evidence="2">Belongs to the peptidase M20A family.</text>
</comment>
<dbReference type="InterPro" id="IPR052083">
    <property type="entry name" value="Aminoacylase-1_M20A"/>
</dbReference>
<evidence type="ECO:0000256" key="7">
    <source>
        <dbReference type="ARBA" id="ARBA00022833"/>
    </source>
</evidence>
<dbReference type="PANTHER" id="PTHR45892">
    <property type="entry name" value="AMINOACYLASE-1"/>
    <property type="match status" value="1"/>
</dbReference>
<comment type="cofactor">
    <cofactor evidence="10">
        <name>Zn(2+)</name>
        <dbReference type="ChEBI" id="CHEBI:29105"/>
    </cofactor>
    <text evidence="10">Binds 2 Zn(2+) ions per subunit.</text>
</comment>
<dbReference type="FunFam" id="3.40.630.10:FF:000019">
    <property type="entry name" value="Aminoacylase 1"/>
    <property type="match status" value="1"/>
</dbReference>
<dbReference type="FunFam" id="3.30.70.360:FF:000005">
    <property type="entry name" value="Putative Aminoacylase-1"/>
    <property type="match status" value="1"/>
</dbReference>
<dbReference type="KEGG" id="lak:106151703"/>
<dbReference type="PANTHER" id="PTHR45892:SF1">
    <property type="entry name" value="AMINOACYLASE-1"/>
    <property type="match status" value="1"/>
</dbReference>
<evidence type="ECO:0000256" key="9">
    <source>
        <dbReference type="PIRSR" id="PIRSR036696-1"/>
    </source>
</evidence>
<dbReference type="AlphaFoldDB" id="A0A1S3H5Y6"/>
<dbReference type="GO" id="GO:0005737">
    <property type="term" value="C:cytoplasm"/>
    <property type="evidence" value="ECO:0007669"/>
    <property type="project" value="UniProtKB-SubCell"/>
</dbReference>
<feature type="active site" description="Proton acceptor" evidence="9">
    <location>
        <position position="142"/>
    </location>
</feature>
<feature type="domain" description="Peptidase M20 dimerisation" evidence="11">
    <location>
        <begin position="184"/>
        <end position="292"/>
    </location>
</feature>
<dbReference type="GO" id="GO:0006520">
    <property type="term" value="P:amino acid metabolic process"/>
    <property type="evidence" value="ECO:0007669"/>
    <property type="project" value="InterPro"/>
</dbReference>
<feature type="active site" evidence="9">
    <location>
        <position position="77"/>
    </location>
</feature>
<evidence type="ECO:0000256" key="6">
    <source>
        <dbReference type="ARBA" id="ARBA00022801"/>
    </source>
</evidence>
<sequence length="403" mass="44794">MAKEELAVTKFREYLRIKTVQPNPDYESAVRFLVAYAEELGLPCRITEVAQGKPVITMTWEGANPKLGTVLLNSHSDVSPAFAEYWTFDPFGGEKDADGNIYGRGAQDMKCVGIQYLEAIRKLRQNGVVPVRTVHVTFVPDEQVGSEEGMKLFVKHEDFRNLNIAFAMDEGLASEDGVYRVYNAERSPWWIKVTCTGNAGLGAYLVQNTAIEKLRKITDAFLEFRAEQEATLKNDSTMVLGDVTSVNCTMIEGGVQPNMVPAEMSSVFDVRVTVTQDMLELENKIHQWAKSAGDGIKVEFLQKNTFQGVTPADDSNPWWVAFQSACNEMGIPWKREVFPAFSDGRIMRQLGLPALGFSPMINTPITLHDHNEFLNERVFLTGVDVYCGIISSLASVPGEVSSP</sequence>
<dbReference type="GO" id="GO:0046872">
    <property type="term" value="F:metal ion binding"/>
    <property type="evidence" value="ECO:0007669"/>
    <property type="project" value="UniProtKB-KW"/>
</dbReference>
<dbReference type="Gene3D" id="1.10.150.900">
    <property type="match status" value="1"/>
</dbReference>
<dbReference type="InterPro" id="IPR036264">
    <property type="entry name" value="Bact_exopeptidase_dim_dom"/>
</dbReference>
<dbReference type="InterPro" id="IPR002933">
    <property type="entry name" value="Peptidase_M20"/>
</dbReference>
<organism evidence="12 13">
    <name type="scientific">Lingula anatina</name>
    <name type="common">Brachiopod</name>
    <name type="synonym">Lingula unguis</name>
    <dbReference type="NCBI Taxonomy" id="7574"/>
    <lineage>
        <taxon>Eukaryota</taxon>
        <taxon>Metazoa</taxon>
        <taxon>Spiralia</taxon>
        <taxon>Lophotrochozoa</taxon>
        <taxon>Brachiopoda</taxon>
        <taxon>Linguliformea</taxon>
        <taxon>Lingulata</taxon>
        <taxon>Lingulida</taxon>
        <taxon>Linguloidea</taxon>
        <taxon>Lingulidae</taxon>
        <taxon>Lingula</taxon>
    </lineage>
</organism>
<evidence type="ECO:0000256" key="5">
    <source>
        <dbReference type="ARBA" id="ARBA00022723"/>
    </source>
</evidence>
<dbReference type="PROSITE" id="PS00758">
    <property type="entry name" value="ARGE_DAPE_CPG2_1"/>
    <property type="match status" value="1"/>
</dbReference>
<dbReference type="InterPro" id="IPR010159">
    <property type="entry name" value="N-acyl_aa_amidohydrolase"/>
</dbReference>
<evidence type="ECO:0000256" key="10">
    <source>
        <dbReference type="PIRSR" id="PIRSR036696-2"/>
    </source>
</evidence>
<feature type="binding site" evidence="10">
    <location>
        <position position="108"/>
    </location>
    <ligand>
        <name>Zn(2+)</name>
        <dbReference type="ChEBI" id="CHEBI:29105"/>
        <label>1</label>
    </ligand>
</feature>
<dbReference type="EC" id="3.5.1.14" evidence="3"/>
<feature type="binding site" evidence="10">
    <location>
        <position position="108"/>
    </location>
    <ligand>
        <name>Zn(2+)</name>
        <dbReference type="ChEBI" id="CHEBI:29105"/>
        <label>2</label>
    </ligand>
</feature>
<dbReference type="PIRSF" id="PIRSF036696">
    <property type="entry name" value="ACY-1"/>
    <property type="match status" value="1"/>
</dbReference>